<evidence type="ECO:0000313" key="2">
    <source>
        <dbReference type="Proteomes" id="UP000789759"/>
    </source>
</evidence>
<feature type="non-terminal residue" evidence="1">
    <location>
        <position position="1"/>
    </location>
</feature>
<organism evidence="1 2">
    <name type="scientific">Cetraspora pellucida</name>
    <dbReference type="NCBI Taxonomy" id="1433469"/>
    <lineage>
        <taxon>Eukaryota</taxon>
        <taxon>Fungi</taxon>
        <taxon>Fungi incertae sedis</taxon>
        <taxon>Mucoromycota</taxon>
        <taxon>Glomeromycotina</taxon>
        <taxon>Glomeromycetes</taxon>
        <taxon>Diversisporales</taxon>
        <taxon>Gigasporaceae</taxon>
        <taxon>Cetraspora</taxon>
    </lineage>
</organism>
<dbReference type="AlphaFoldDB" id="A0A9N9KE25"/>
<dbReference type="EMBL" id="CAJVQA010055958">
    <property type="protein sequence ID" value="CAG8825520.1"/>
    <property type="molecule type" value="Genomic_DNA"/>
</dbReference>
<protein>
    <submittedName>
        <fullName evidence="1">22730_t:CDS:1</fullName>
    </submittedName>
</protein>
<name>A0A9N9KE25_9GLOM</name>
<reference evidence="1" key="1">
    <citation type="submission" date="2021-06" db="EMBL/GenBank/DDBJ databases">
        <authorList>
            <person name="Kallberg Y."/>
            <person name="Tangrot J."/>
            <person name="Rosling A."/>
        </authorList>
    </citation>
    <scope>NUCLEOTIDE SEQUENCE</scope>
    <source>
        <strain evidence="1">FL966</strain>
    </source>
</reference>
<comment type="caution">
    <text evidence="1">The sequence shown here is derived from an EMBL/GenBank/DDBJ whole genome shotgun (WGS) entry which is preliminary data.</text>
</comment>
<dbReference type="OrthoDB" id="10364222at2759"/>
<sequence>WENLFKENLKESPICNLSNSKHFRCKEIDCIQCCKLDKCNSYPCKYCEENNIECEYSIIKSEKEFKKFQNLGLTTYVGQFENNENGKTN</sequence>
<feature type="non-terminal residue" evidence="1">
    <location>
        <position position="89"/>
    </location>
</feature>
<keyword evidence="2" id="KW-1185">Reference proteome</keyword>
<accession>A0A9N9KE25</accession>
<evidence type="ECO:0000313" key="1">
    <source>
        <dbReference type="EMBL" id="CAG8825520.1"/>
    </source>
</evidence>
<gene>
    <name evidence="1" type="ORF">CPELLU_LOCUS20110</name>
</gene>
<dbReference type="Proteomes" id="UP000789759">
    <property type="component" value="Unassembled WGS sequence"/>
</dbReference>
<proteinExistence type="predicted"/>